<evidence type="ECO:0000313" key="3">
    <source>
        <dbReference type="EMBL" id="MEX5285399.1"/>
    </source>
</evidence>
<dbReference type="PROSITE" id="PS51257">
    <property type="entry name" value="PROKAR_LIPOPROTEIN"/>
    <property type="match status" value="1"/>
</dbReference>
<dbReference type="RefSeq" id="WP_368847124.1">
    <property type="nucleotide sequence ID" value="NZ_CP194411.1"/>
</dbReference>
<dbReference type="EMBL" id="JARVLH010000003">
    <property type="protein sequence ID" value="MEX5285399.1"/>
    <property type="molecule type" value="Genomic_DNA"/>
</dbReference>
<feature type="signal peptide" evidence="2">
    <location>
        <begin position="1"/>
        <end position="26"/>
    </location>
</feature>
<evidence type="ECO:0000256" key="1">
    <source>
        <dbReference type="SAM" id="MobiDB-lite"/>
    </source>
</evidence>
<dbReference type="Proteomes" id="UP001559623">
    <property type="component" value="Unassembled WGS sequence"/>
</dbReference>
<evidence type="ECO:0000313" key="4">
    <source>
        <dbReference type="Proteomes" id="UP001559623"/>
    </source>
</evidence>
<accession>A0ABV3X5C1</accession>
<evidence type="ECO:0000256" key="2">
    <source>
        <dbReference type="SAM" id="SignalP"/>
    </source>
</evidence>
<organism evidence="3 4">
    <name type="scientific">Selenomonas sputigena</name>
    <dbReference type="NCBI Taxonomy" id="69823"/>
    <lineage>
        <taxon>Bacteria</taxon>
        <taxon>Bacillati</taxon>
        <taxon>Bacillota</taxon>
        <taxon>Negativicutes</taxon>
        <taxon>Selenomonadales</taxon>
        <taxon>Selenomonadaceae</taxon>
        <taxon>Selenomonas</taxon>
    </lineage>
</organism>
<reference evidence="3 4" key="1">
    <citation type="submission" date="2023-04" db="EMBL/GenBank/DDBJ databases">
        <title>Genome Sequence of Selenomonas sputigena ATCC 33150.</title>
        <authorList>
            <person name="Miller D.P."/>
            <person name="Anvari S."/>
            <person name="Polson S.W."/>
            <person name="Macdonald M."/>
            <person name="Mcdowell J.V."/>
        </authorList>
    </citation>
    <scope>NUCLEOTIDE SEQUENCE [LARGE SCALE GENOMIC DNA]</scope>
    <source>
        <strain evidence="3 4">ATCC 33150</strain>
    </source>
</reference>
<comment type="caution">
    <text evidence="3">The sequence shown here is derived from an EMBL/GenBank/DDBJ whole genome shotgun (WGS) entry which is preliminary data.</text>
</comment>
<keyword evidence="2" id="KW-0732">Signal</keyword>
<gene>
    <name evidence="3" type="ORF">QCO44_07075</name>
</gene>
<keyword evidence="4" id="KW-1185">Reference proteome</keyword>
<feature type="chain" id="PRO_5046239833" description="Outer membrane autotransporter barrel domain protein" evidence="2">
    <location>
        <begin position="27"/>
        <end position="1624"/>
    </location>
</feature>
<proteinExistence type="predicted"/>
<feature type="region of interest" description="Disordered" evidence="1">
    <location>
        <begin position="1605"/>
        <end position="1624"/>
    </location>
</feature>
<evidence type="ECO:0008006" key="5">
    <source>
        <dbReference type="Google" id="ProtNLM"/>
    </source>
</evidence>
<protein>
    <recommendedName>
        <fullName evidence="5">Outer membrane autotransporter barrel domain protein</fullName>
    </recommendedName>
</protein>
<sequence>MFSEKKAQKRLSLLVTLALSTGGACLTMGVDSPWGESVAHAADVTVGVSDDRPGDVIGGTTDNNTVTIGAEGGGDHPVIGGNVAGGTSANASGNTVTINSIQATAAGNGTIFGGRATGTASNNTVIFKGGSATSLIGGATTGASGGAQGNTVTVSGGNLSYVWGGLARTAGTGSATGNTVNINGGTFSSGGVIIGGGGMNGVTGNMSGNTVTITGGALNNNNKIYAGDSRNLSSTSNGNIVNLGDENGNFSANLNRAEIWGTSYGGQVQDNDSDKIKGNTLNVNASGIRLDKVRNFEKINFNLTKSVTAGSTMLTMDTGNFGLGYGKAFDWKNFSLTGKENDTDKTKYGRIGNINLLHAYSGSDMKIGNYTTGGKKGTTGDYEYHMESNGHTFFGEHIASLIKASVDRFQNADATYNGTALTGNELYGGYSSLGNTTNNNKLTIKALPSGGLGAAYGAETAGTAGNSTNNTLTVESTGTTGIGLAYGGAITNDQNAGEVSDNKVIVENGGMQKVYAGYTLGGGAVKKNITTIRGGEFEAVEGGYVDYNANNADVTENEVHFHGGKADVVRAGFTNGTGAARKNKTFFHGGEAKVVEGALASGESSENEVTITGGKITQAVYGSLTNAGGNQNNNIVNFGDDTHHDLSAADLTNANIYGGDATSGPVSGNTLNVQAKNVAVKSVNNFDKYNFKLNNSLASGDTMLTLRNGGFGREIDWNNNFGVDTTGLTGRPNGTITLIRSEDANALTFKDGYAPRDLGSTENTEYFMGTDTGTRTATSVIMNYNIFRNNEWTYDGTNPATATEVAGGISYRDGNTTYNNKITVTGVPSTNLNFVYGGKTNGAADSKENQVTIESTGAGSIANINGGYTGKTDGVASKNRVFIKGGTVTNAMGGAVSGANGSATGNEVTVEGGEVANVIGGGGTPAAAGDMSENTVTITGGTVTGQIVGGDSRVTTSTSNNNTVTPGGGTLTGSEVWGTSYNGTVYANDDEKIKGNTLNVQAAGLTVKKIRNFEKLNFKMTDALQNGATMLELSEPGGFGQLSSDTTDVRVKWTNVTTNVPENLDTLQGKNKITLLKALASGKLKFSEYALDSKIQGNYETVTHLDANATVNPDKTADATSVELSLNRFKNGNRTLNAASTFDNNEFYAGISAYGAGTEYNHLEIDAIPAAAGLDAAYGGKTEGTSGVSNTHGGSHHNELVVKGGAPIQIPVIAAGYISNADNTADAADNTTTLTETDAANTFTGKVFGGKTVGAGNALRNMVNVLRNVTGDIVGGYAAKGAASYNTVNLGAVEVHGNVYGGQIGVDGSGAPLSADAQTRNNTINLFGTKVRDVVYGGNKEAAGNTLAVHASGTEIKDFANIEKLNFYLPEGASAAMPTMLKLGTDTKDIRGLKLGVGLAGGARTLKANDTLSLMKVAEKPDHTSGTLTTDDTLTNALEGQQGVSMRYKFALAKRGTDELVATVSEAKLNEATKSLVETRAAAMDFYNSGVNSLVGSGLSAAASAVAAEAAESGKAAGSASSGADTDYASWVAQSGTSMRVETGSYADVRGYNLNVGFARKIAQKDGALLFGPFVEYGRGNYDSYLDDGTHGDGKTRYIGAGLLARKDGQETEPTSKAASVPDA</sequence>
<name>A0ABV3X5C1_9FIRM</name>